<comment type="caution">
    <text evidence="1">The sequence shown here is derived from an EMBL/GenBank/DDBJ whole genome shotgun (WGS) entry which is preliminary data.</text>
</comment>
<protein>
    <submittedName>
        <fullName evidence="1">Uncharacterized protein</fullName>
    </submittedName>
</protein>
<dbReference type="Proteomes" id="UP001163828">
    <property type="component" value="Unassembled WGS sequence"/>
</dbReference>
<proteinExistence type="predicted"/>
<gene>
    <name evidence="1" type="ORF">F5050DRAFT_1721184</name>
</gene>
<reference evidence="1" key="1">
    <citation type="submission" date="2022-08" db="EMBL/GenBank/DDBJ databases">
        <authorList>
            <consortium name="DOE Joint Genome Institute"/>
            <person name="Min B."/>
            <person name="Riley R."/>
            <person name="Sierra-Patev S."/>
            <person name="Naranjo-Ortiz M."/>
            <person name="Looney B."/>
            <person name="Konkel Z."/>
            <person name="Slot J.C."/>
            <person name="Sakamoto Y."/>
            <person name="Steenwyk J.L."/>
            <person name="Rokas A."/>
            <person name="Carro J."/>
            <person name="Camarero S."/>
            <person name="Ferreira P."/>
            <person name="Molpeceres G."/>
            <person name="Ruiz-Duenas F.J."/>
            <person name="Serrano A."/>
            <person name="Henrissat B."/>
            <person name="Drula E."/>
            <person name="Hughes K.W."/>
            <person name="Mata J.L."/>
            <person name="Ishikawa N.K."/>
            <person name="Vargas-Isla R."/>
            <person name="Ushijima S."/>
            <person name="Smith C.A."/>
            <person name="Ahrendt S."/>
            <person name="Andreopoulos W."/>
            <person name="He G."/>
            <person name="Labutti K."/>
            <person name="Lipzen A."/>
            <person name="Ng V."/>
            <person name="Sandor L."/>
            <person name="Barry K."/>
            <person name="Martinez A.T."/>
            <person name="Xiao Y."/>
            <person name="Gibbons J.G."/>
            <person name="Terashima K."/>
            <person name="Hibbett D.S."/>
            <person name="Grigoriev I.V."/>
        </authorList>
    </citation>
    <scope>NUCLEOTIDE SEQUENCE</scope>
    <source>
        <strain evidence="1">TFB10827</strain>
    </source>
</reference>
<evidence type="ECO:0000313" key="2">
    <source>
        <dbReference type="Proteomes" id="UP001163828"/>
    </source>
</evidence>
<organism evidence="1 2">
    <name type="scientific">Lentinula boryana</name>
    <dbReference type="NCBI Taxonomy" id="40481"/>
    <lineage>
        <taxon>Eukaryota</taxon>
        <taxon>Fungi</taxon>
        <taxon>Dikarya</taxon>
        <taxon>Basidiomycota</taxon>
        <taxon>Agaricomycotina</taxon>
        <taxon>Agaricomycetes</taxon>
        <taxon>Agaricomycetidae</taxon>
        <taxon>Agaricales</taxon>
        <taxon>Marasmiineae</taxon>
        <taxon>Omphalotaceae</taxon>
        <taxon>Lentinula</taxon>
    </lineage>
</organism>
<accession>A0ABQ8QTA7</accession>
<dbReference type="EMBL" id="MU790506">
    <property type="protein sequence ID" value="KAJ4001756.1"/>
    <property type="molecule type" value="Genomic_DNA"/>
</dbReference>
<keyword evidence="2" id="KW-1185">Reference proteome</keyword>
<name>A0ABQ8QTA7_9AGAR</name>
<evidence type="ECO:0000313" key="1">
    <source>
        <dbReference type="EMBL" id="KAJ4001756.1"/>
    </source>
</evidence>
<sequence length="255" mass="27572">MIQPSFRKHVFVFLEPVLYFSRLVFLQSFHLSFSLELMLQHHLNIGGTVSIVRRCPRHSPSGFVDHLLSFLEKPSTLGYTSIYPGQVLLHPLEFTAPVGNFKLYPATHATSNHLHPYIICSAQVSNIQVLRLQKCLQHSVSRGAMHFPILVLALAGVSFVSAVPAPDSVLPCAICPPTATSSDELLPLILISAAEGTIDLTLQCTYVGVPNLSELTCTYLNLDGALLDSGSDITCGETATVLTQPGIGPCIALPV</sequence>